<dbReference type="AlphaFoldDB" id="A0A917I8Q4"/>
<dbReference type="SUPFAM" id="SSF55073">
    <property type="entry name" value="Nucleotide cyclase"/>
    <property type="match status" value="1"/>
</dbReference>
<dbReference type="InterPro" id="IPR043128">
    <property type="entry name" value="Rev_trsase/Diguanyl_cyclase"/>
</dbReference>
<dbReference type="RefSeq" id="WP_188518693.1">
    <property type="nucleotide sequence ID" value="NZ_BMES01000002.1"/>
</dbReference>
<dbReference type="GO" id="GO:1902201">
    <property type="term" value="P:negative regulation of bacterial-type flagellum-dependent cell motility"/>
    <property type="evidence" value="ECO:0007669"/>
    <property type="project" value="TreeGrafter"/>
</dbReference>
<comment type="caution">
    <text evidence="6">The sequence shown here is derived from an EMBL/GenBank/DDBJ whole genome shotgun (WGS) entry which is preliminary data.</text>
</comment>
<feature type="domain" description="Response regulatory" evidence="4">
    <location>
        <begin position="4"/>
        <end position="120"/>
    </location>
</feature>
<sequence>MTARVLVVDDLLPNVKLLEARLTAEYFDVLTASNGPDAISICDQGLCDIVLTDVMMPGMDGFEVTRRIKANPSTAHIPVVMVTALDQPSDRVKGLEAGADDFLTKPVNEIALIARVRSLVRLKAVTDELRSRALTSRDAGMGDPLVQAVADTGVNGRILLVDDRPGSADRLIATLSQHHMVTLEPNAQQALFAAAADAPDLVVVSLDLADYDGLRLCSQLRSVEATRHLGILALAEAEDTSRILRGLDLGVNDYLVRPIDRNELLARVRTQVRRKRYADRLRDTVHATIELAIVDALTGLHNRRYLDSHFGALVEESLNRGRPLSVLVLDVDKFKSVNDTYGHDAGDDVLREFAQRVRKSLRAPDLVARFGGEELVVVMPDTSLETARLAAERIRARVGADPFAIHKGSQFIPVTVSIGVAATERVDDTPDTLLKRADQALYRAKETGRNRVIVSPRAA</sequence>
<keyword evidence="7" id="KW-1185">Reference proteome</keyword>
<dbReference type="PANTHER" id="PTHR45138:SF9">
    <property type="entry name" value="DIGUANYLATE CYCLASE DGCM-RELATED"/>
    <property type="match status" value="1"/>
</dbReference>
<keyword evidence="3" id="KW-0597">Phosphoprotein</keyword>
<dbReference type="Gene3D" id="3.30.70.270">
    <property type="match status" value="1"/>
</dbReference>
<evidence type="ECO:0000256" key="3">
    <source>
        <dbReference type="PROSITE-ProRule" id="PRU00169"/>
    </source>
</evidence>
<dbReference type="EMBL" id="BMES01000002">
    <property type="protein sequence ID" value="GGH24954.1"/>
    <property type="molecule type" value="Genomic_DNA"/>
</dbReference>
<dbReference type="InterPro" id="IPR011006">
    <property type="entry name" value="CheY-like_superfamily"/>
</dbReference>
<name>A0A917I8Q4_9HYPH</name>
<evidence type="ECO:0000313" key="7">
    <source>
        <dbReference type="Proteomes" id="UP000603912"/>
    </source>
</evidence>
<dbReference type="PROSITE" id="PS50887">
    <property type="entry name" value="GGDEF"/>
    <property type="match status" value="1"/>
</dbReference>
<dbReference type="GO" id="GO:0052621">
    <property type="term" value="F:diguanylate cyclase activity"/>
    <property type="evidence" value="ECO:0007669"/>
    <property type="project" value="UniProtKB-EC"/>
</dbReference>
<dbReference type="GO" id="GO:0043709">
    <property type="term" value="P:cell adhesion involved in single-species biofilm formation"/>
    <property type="evidence" value="ECO:0007669"/>
    <property type="project" value="TreeGrafter"/>
</dbReference>
<evidence type="ECO:0000256" key="1">
    <source>
        <dbReference type="ARBA" id="ARBA00012528"/>
    </source>
</evidence>
<dbReference type="GO" id="GO:0000160">
    <property type="term" value="P:phosphorelay signal transduction system"/>
    <property type="evidence" value="ECO:0007669"/>
    <property type="project" value="InterPro"/>
</dbReference>
<comment type="catalytic activity">
    <reaction evidence="2">
        <text>2 GTP = 3',3'-c-di-GMP + 2 diphosphate</text>
        <dbReference type="Rhea" id="RHEA:24898"/>
        <dbReference type="ChEBI" id="CHEBI:33019"/>
        <dbReference type="ChEBI" id="CHEBI:37565"/>
        <dbReference type="ChEBI" id="CHEBI:58805"/>
        <dbReference type="EC" id="2.7.7.65"/>
    </reaction>
</comment>
<reference evidence="6" key="2">
    <citation type="submission" date="2020-09" db="EMBL/GenBank/DDBJ databases">
        <authorList>
            <person name="Sun Q."/>
            <person name="Zhou Y."/>
        </authorList>
    </citation>
    <scope>NUCLEOTIDE SEQUENCE</scope>
    <source>
        <strain evidence="6">CGMCC 1.12214</strain>
    </source>
</reference>
<dbReference type="InterPro" id="IPR029787">
    <property type="entry name" value="Nucleotide_cyclase"/>
</dbReference>
<dbReference type="CDD" id="cd17538">
    <property type="entry name" value="REC_D1_PleD-like"/>
    <property type="match status" value="1"/>
</dbReference>
<dbReference type="SMART" id="SM00448">
    <property type="entry name" value="REC"/>
    <property type="match status" value="2"/>
</dbReference>
<protein>
    <recommendedName>
        <fullName evidence="1">diguanylate cyclase</fullName>
        <ecNumber evidence="1">2.7.7.65</ecNumber>
    </recommendedName>
</protein>
<proteinExistence type="predicted"/>
<dbReference type="FunFam" id="3.40.50.2300:FF:000574">
    <property type="entry name" value="Response regulator PleD"/>
    <property type="match status" value="1"/>
</dbReference>
<organism evidence="6 7">
    <name type="scientific">Alsobacter metallidurans</name>
    <dbReference type="NCBI Taxonomy" id="340221"/>
    <lineage>
        <taxon>Bacteria</taxon>
        <taxon>Pseudomonadati</taxon>
        <taxon>Pseudomonadota</taxon>
        <taxon>Alphaproteobacteria</taxon>
        <taxon>Hyphomicrobiales</taxon>
        <taxon>Alsobacteraceae</taxon>
        <taxon>Alsobacter</taxon>
    </lineage>
</organism>
<feature type="domain" description="GGDEF" evidence="5">
    <location>
        <begin position="322"/>
        <end position="457"/>
    </location>
</feature>
<feature type="modified residue" description="4-aspartylphosphate" evidence="3">
    <location>
        <position position="53"/>
    </location>
</feature>
<dbReference type="EC" id="2.7.7.65" evidence="1"/>
<dbReference type="Proteomes" id="UP000603912">
    <property type="component" value="Unassembled WGS sequence"/>
</dbReference>
<evidence type="ECO:0000259" key="5">
    <source>
        <dbReference type="PROSITE" id="PS50887"/>
    </source>
</evidence>
<dbReference type="InterPro" id="IPR001789">
    <property type="entry name" value="Sig_transdc_resp-reg_receiver"/>
</dbReference>
<evidence type="ECO:0000256" key="2">
    <source>
        <dbReference type="ARBA" id="ARBA00034247"/>
    </source>
</evidence>
<dbReference type="GO" id="GO:0005886">
    <property type="term" value="C:plasma membrane"/>
    <property type="evidence" value="ECO:0007669"/>
    <property type="project" value="TreeGrafter"/>
</dbReference>
<dbReference type="Gene3D" id="3.40.50.2300">
    <property type="match status" value="2"/>
</dbReference>
<evidence type="ECO:0000259" key="4">
    <source>
        <dbReference type="PROSITE" id="PS50110"/>
    </source>
</evidence>
<evidence type="ECO:0000313" key="6">
    <source>
        <dbReference type="EMBL" id="GGH24954.1"/>
    </source>
</evidence>
<dbReference type="Pfam" id="PF00990">
    <property type="entry name" value="GGDEF"/>
    <property type="match status" value="1"/>
</dbReference>
<dbReference type="PROSITE" id="PS50110">
    <property type="entry name" value="RESPONSE_REGULATORY"/>
    <property type="match status" value="2"/>
</dbReference>
<comment type="caution">
    <text evidence="3">Lacks conserved residue(s) required for the propagation of feature annotation.</text>
</comment>
<dbReference type="SMART" id="SM00267">
    <property type="entry name" value="GGDEF"/>
    <property type="match status" value="1"/>
</dbReference>
<dbReference type="InterPro" id="IPR000160">
    <property type="entry name" value="GGDEF_dom"/>
</dbReference>
<accession>A0A917I8Q4</accession>
<dbReference type="InterPro" id="IPR050469">
    <property type="entry name" value="Diguanylate_Cyclase"/>
</dbReference>
<dbReference type="CDD" id="cd01949">
    <property type="entry name" value="GGDEF"/>
    <property type="match status" value="1"/>
</dbReference>
<gene>
    <name evidence="6" type="primary">pleD</name>
    <name evidence="6" type="ORF">GCM10007036_31740</name>
</gene>
<reference evidence="6" key="1">
    <citation type="journal article" date="2014" name="Int. J. Syst. Evol. Microbiol.">
        <title>Complete genome sequence of Corynebacterium casei LMG S-19264T (=DSM 44701T), isolated from a smear-ripened cheese.</title>
        <authorList>
            <consortium name="US DOE Joint Genome Institute (JGI-PGF)"/>
            <person name="Walter F."/>
            <person name="Albersmeier A."/>
            <person name="Kalinowski J."/>
            <person name="Ruckert C."/>
        </authorList>
    </citation>
    <scope>NUCLEOTIDE SEQUENCE</scope>
    <source>
        <strain evidence="6">CGMCC 1.12214</strain>
    </source>
</reference>
<dbReference type="NCBIfam" id="TIGR00254">
    <property type="entry name" value="GGDEF"/>
    <property type="match status" value="1"/>
</dbReference>
<feature type="domain" description="Response regulatory" evidence="4">
    <location>
        <begin position="157"/>
        <end position="272"/>
    </location>
</feature>
<dbReference type="NCBIfam" id="NF007135">
    <property type="entry name" value="PRK09581.1"/>
    <property type="match status" value="1"/>
</dbReference>
<dbReference type="FunFam" id="3.30.70.270:FF:000001">
    <property type="entry name" value="Diguanylate cyclase domain protein"/>
    <property type="match status" value="1"/>
</dbReference>
<dbReference type="SUPFAM" id="SSF52172">
    <property type="entry name" value="CheY-like"/>
    <property type="match status" value="2"/>
</dbReference>
<dbReference type="Pfam" id="PF00072">
    <property type="entry name" value="Response_reg"/>
    <property type="match status" value="2"/>
</dbReference>
<dbReference type="PANTHER" id="PTHR45138">
    <property type="entry name" value="REGULATORY COMPONENTS OF SENSORY TRANSDUCTION SYSTEM"/>
    <property type="match status" value="1"/>
</dbReference>